<reference evidence="3" key="2">
    <citation type="submission" date="2021-04" db="EMBL/GenBank/DDBJ databases">
        <authorList>
            <person name="Karlyshev A.V."/>
        </authorList>
    </citation>
    <scope>NUCLEOTIDE SEQUENCE</scope>
    <source>
        <strain evidence="3">LMG 29479</strain>
    </source>
</reference>
<reference evidence="4 5" key="1">
    <citation type="journal article" date="2021" name="Microbiol. Resour. Announc.">
        <title>Draft Genome Sequence of Coralloluteibacterium stylophorae LMG 29479T.</title>
        <authorList>
            <person name="Karlyshev A.V."/>
            <person name="Kudryashova E.B."/>
            <person name="Ariskina E.V."/>
            <person name="Conroy A.P."/>
            <person name="Abidueva E.Y."/>
        </authorList>
    </citation>
    <scope>NUCLEOTIDE SEQUENCE [LARGE SCALE GENOMIC DNA]</scope>
    <source>
        <strain evidence="4 5">LMG 29479</strain>
    </source>
</reference>
<dbReference type="AlphaFoldDB" id="A0A8J7VSY7"/>
<evidence type="ECO:0000256" key="2">
    <source>
        <dbReference type="SAM" id="Phobius"/>
    </source>
</evidence>
<accession>A0A8J7VSY7</accession>
<dbReference type="InterPro" id="IPR012902">
    <property type="entry name" value="N_methyl_site"/>
</dbReference>
<sequence>MRVLRKRGQGGFTLVEMAVVLVIIGVILGAVMIGRDVQRNAEYTRIKQKFMDQWVVAYNTYNQRLGAPVGDDQSAPRLMVNGANYDGDGNVLSGGDMSGASAPSAICRGQKARNMLRDMQGGEQFDLRDMMRRAGITMPPGRGDGFEDRYVYLDTNGNPQEIQVCFQWNPPGTVSGSGNVMVISGLTPDLARALDQMVDGKPDAQNGAFRQEGLNSRTTGDATSPGVEWLGNNTQDINAGSTGEALTDGGNTDTEQVMTLVAHYKMNQ</sequence>
<comment type="caution">
    <text evidence="3">The sequence shown here is derived from an EMBL/GenBank/DDBJ whole genome shotgun (WGS) entry which is preliminary data.</text>
</comment>
<proteinExistence type="predicted"/>
<evidence type="ECO:0000256" key="1">
    <source>
        <dbReference type="SAM" id="MobiDB-lite"/>
    </source>
</evidence>
<name>A0A8J7VSY7_9GAMM</name>
<dbReference type="NCBIfam" id="TIGR02532">
    <property type="entry name" value="IV_pilin_GFxxxE"/>
    <property type="match status" value="1"/>
</dbReference>
<dbReference type="PROSITE" id="PS00409">
    <property type="entry name" value="PROKAR_NTER_METHYL"/>
    <property type="match status" value="1"/>
</dbReference>
<evidence type="ECO:0000313" key="5">
    <source>
        <dbReference type="Proteomes" id="UP000675747"/>
    </source>
</evidence>
<evidence type="ECO:0000313" key="3">
    <source>
        <dbReference type="EMBL" id="MBR0562572.1"/>
    </source>
</evidence>
<dbReference type="EMBL" id="JAGQFT010000060">
    <property type="protein sequence ID" value="MBR0562572.1"/>
    <property type="molecule type" value="Genomic_DNA"/>
</dbReference>
<gene>
    <name evidence="4" type="ORF">KB893_006545</name>
    <name evidence="3" type="ORF">KB893_08590</name>
</gene>
<keyword evidence="2" id="KW-0812">Transmembrane</keyword>
<dbReference type="RefSeq" id="WP_211926513.1">
    <property type="nucleotide sequence ID" value="NZ_JAGQFT020000003.1"/>
</dbReference>
<feature type="region of interest" description="Disordered" evidence="1">
    <location>
        <begin position="206"/>
        <end position="228"/>
    </location>
</feature>
<dbReference type="Proteomes" id="UP000675747">
    <property type="component" value="Unassembled WGS sequence"/>
</dbReference>
<evidence type="ECO:0000313" key="4">
    <source>
        <dbReference type="EMBL" id="MBS7456790.1"/>
    </source>
</evidence>
<keyword evidence="2" id="KW-1133">Transmembrane helix</keyword>
<feature type="compositionally biased region" description="Polar residues" evidence="1">
    <location>
        <begin position="213"/>
        <end position="222"/>
    </location>
</feature>
<keyword evidence="5" id="KW-1185">Reference proteome</keyword>
<organism evidence="3">
    <name type="scientific">Coralloluteibacterium stylophorae</name>
    <dbReference type="NCBI Taxonomy" id="1776034"/>
    <lineage>
        <taxon>Bacteria</taxon>
        <taxon>Pseudomonadati</taxon>
        <taxon>Pseudomonadota</taxon>
        <taxon>Gammaproteobacteria</taxon>
        <taxon>Lysobacterales</taxon>
        <taxon>Lysobacteraceae</taxon>
        <taxon>Coralloluteibacterium</taxon>
    </lineage>
</organism>
<protein>
    <submittedName>
        <fullName evidence="3">Prepilin-type N-terminal cleavage/methylation domain-containing protein</fullName>
    </submittedName>
</protein>
<feature type="transmembrane region" description="Helical" evidence="2">
    <location>
        <begin position="12"/>
        <end position="33"/>
    </location>
</feature>
<dbReference type="EMBL" id="JAGQFT020000003">
    <property type="protein sequence ID" value="MBS7456790.1"/>
    <property type="molecule type" value="Genomic_DNA"/>
</dbReference>
<dbReference type="SUPFAM" id="SSF54523">
    <property type="entry name" value="Pili subunits"/>
    <property type="match status" value="1"/>
</dbReference>
<dbReference type="InterPro" id="IPR045584">
    <property type="entry name" value="Pilin-like"/>
</dbReference>
<keyword evidence="2" id="KW-0472">Membrane</keyword>
<dbReference type="Pfam" id="PF07963">
    <property type="entry name" value="N_methyl"/>
    <property type="match status" value="1"/>
</dbReference>